<dbReference type="AlphaFoldDB" id="A0A7W9MXP7"/>
<dbReference type="EMBL" id="JACHMY010000001">
    <property type="protein sequence ID" value="MBB5839999.1"/>
    <property type="molecule type" value="Genomic_DNA"/>
</dbReference>
<comment type="caution">
    <text evidence="1">The sequence shown here is derived from an EMBL/GenBank/DDBJ whole genome shotgun (WGS) entry which is preliminary data.</text>
</comment>
<organism evidence="1 2">
    <name type="scientific">Kribbella italica</name>
    <dbReference type="NCBI Taxonomy" id="1540520"/>
    <lineage>
        <taxon>Bacteria</taxon>
        <taxon>Bacillati</taxon>
        <taxon>Actinomycetota</taxon>
        <taxon>Actinomycetes</taxon>
        <taxon>Propionibacteriales</taxon>
        <taxon>Kribbellaceae</taxon>
        <taxon>Kribbella</taxon>
    </lineage>
</organism>
<name>A0A7W9MXP7_9ACTN</name>
<dbReference type="RefSeq" id="WP_184802053.1">
    <property type="nucleotide sequence ID" value="NZ_JACHMY010000001.1"/>
</dbReference>
<accession>A0A7W9MXP7</accession>
<dbReference type="Proteomes" id="UP000549971">
    <property type="component" value="Unassembled WGS sequence"/>
</dbReference>
<keyword evidence="2" id="KW-1185">Reference proteome</keyword>
<gene>
    <name evidence="1" type="ORF">HDA39_006733</name>
</gene>
<reference evidence="1 2" key="1">
    <citation type="submission" date="2020-08" db="EMBL/GenBank/DDBJ databases">
        <title>Sequencing the genomes of 1000 actinobacteria strains.</title>
        <authorList>
            <person name="Klenk H.-P."/>
        </authorList>
    </citation>
    <scope>NUCLEOTIDE SEQUENCE [LARGE SCALE GENOMIC DNA]</scope>
    <source>
        <strain evidence="1 2">DSM 28967</strain>
    </source>
</reference>
<protein>
    <recommendedName>
        <fullName evidence="3">HNH endonuclease</fullName>
    </recommendedName>
</protein>
<proteinExistence type="predicted"/>
<sequence>MSGAFDPFRPPLVGAATWQAVMAAAGWVCECTGQCGKTHAKTAGRCGIAHGSAHCLAVVPADPTVSLREAVTGADLVALCAGCQTAVKRAATKAAEQATADSTDHLDLFDLTGGEAA</sequence>
<evidence type="ECO:0000313" key="1">
    <source>
        <dbReference type="EMBL" id="MBB5839999.1"/>
    </source>
</evidence>
<evidence type="ECO:0000313" key="2">
    <source>
        <dbReference type="Proteomes" id="UP000549971"/>
    </source>
</evidence>
<evidence type="ECO:0008006" key="3">
    <source>
        <dbReference type="Google" id="ProtNLM"/>
    </source>
</evidence>